<dbReference type="SMART" id="SM00710">
    <property type="entry name" value="PbH1"/>
    <property type="match status" value="4"/>
</dbReference>
<dbReference type="SUPFAM" id="SSF51126">
    <property type="entry name" value="Pectin lyase-like"/>
    <property type="match status" value="1"/>
</dbReference>
<evidence type="ECO:0000313" key="2">
    <source>
        <dbReference type="EMBL" id="MBB4680661.1"/>
    </source>
</evidence>
<dbReference type="InterPro" id="IPR006626">
    <property type="entry name" value="PbH1"/>
</dbReference>
<dbReference type="InterPro" id="IPR059226">
    <property type="entry name" value="Choice_anch_Q_dom"/>
</dbReference>
<sequence length="452" mass="48105">MAVRLRASAAATTVLLALTAPPALAGPTATTFYVDPAHGSPSNPGTSAAPWRTLEEVLASGRVFAAGDILYLRTGNHGSPVVHGSVPSGVIRAQAGHTPRLRGLRFQSGAAGWTVAGVLVSPSEAGGAFSSGNLVRFDSGATGNTLRDSQLRAAPDAVAAEWGNNDWVTRSGTAVLVAGARNLVLDNRIRNVRNGVMVERTSKAGAGGTGAVVRGNRVEHFWEDAFRCKVSGCVIEYNRAVNSYAVVPPGMEDDPPHRDMFQSYRGDGSFTEIADVVLRGNVFRSRQGTRYTRIPFQYNGKYTTQGIGCFDGPYRNWTVENNVVQVEVGLALALYGIDDSRIVNNTVVPGPLGTASELRIMPEKGGNPAERNVIRNNLVHQLNVGAAVNSRQSNNITVGTAYDTYFVDQATHDLRLRPGSPAIDAGTVLDAPAIDADRQSRTLPYDVGAYEF</sequence>
<dbReference type="NCBIfam" id="NF041518">
    <property type="entry name" value="choice_anch_Q"/>
    <property type="match status" value="1"/>
</dbReference>
<dbReference type="InterPro" id="IPR012334">
    <property type="entry name" value="Pectin_lyas_fold"/>
</dbReference>
<evidence type="ECO:0000256" key="1">
    <source>
        <dbReference type="SAM" id="SignalP"/>
    </source>
</evidence>
<dbReference type="Proteomes" id="UP000533598">
    <property type="component" value="Unassembled WGS sequence"/>
</dbReference>
<dbReference type="AlphaFoldDB" id="A0A7W7FVP0"/>
<accession>A0A7W7FVP0</accession>
<evidence type="ECO:0008006" key="4">
    <source>
        <dbReference type="Google" id="ProtNLM"/>
    </source>
</evidence>
<feature type="chain" id="PRO_5031344560" description="Right handed beta helix domain-containing protein" evidence="1">
    <location>
        <begin position="26"/>
        <end position="452"/>
    </location>
</feature>
<dbReference type="InterPro" id="IPR011050">
    <property type="entry name" value="Pectin_lyase_fold/virulence"/>
</dbReference>
<protein>
    <recommendedName>
        <fullName evidence="4">Right handed beta helix domain-containing protein</fullName>
    </recommendedName>
</protein>
<keyword evidence="1" id="KW-0732">Signal</keyword>
<dbReference type="EMBL" id="JACHMH010000001">
    <property type="protein sequence ID" value="MBB4680661.1"/>
    <property type="molecule type" value="Genomic_DNA"/>
</dbReference>
<dbReference type="RefSeq" id="WP_185006634.1">
    <property type="nucleotide sequence ID" value="NZ_BAAAUI010000060.1"/>
</dbReference>
<dbReference type="Gene3D" id="2.160.20.10">
    <property type="entry name" value="Single-stranded right-handed beta-helix, Pectin lyase-like"/>
    <property type="match status" value="1"/>
</dbReference>
<gene>
    <name evidence="2" type="ORF">HNR67_006779</name>
</gene>
<organism evidence="2 3">
    <name type="scientific">Crossiella cryophila</name>
    <dbReference type="NCBI Taxonomy" id="43355"/>
    <lineage>
        <taxon>Bacteria</taxon>
        <taxon>Bacillati</taxon>
        <taxon>Actinomycetota</taxon>
        <taxon>Actinomycetes</taxon>
        <taxon>Pseudonocardiales</taxon>
        <taxon>Pseudonocardiaceae</taxon>
        <taxon>Crossiella</taxon>
    </lineage>
</organism>
<evidence type="ECO:0000313" key="3">
    <source>
        <dbReference type="Proteomes" id="UP000533598"/>
    </source>
</evidence>
<keyword evidence="3" id="KW-1185">Reference proteome</keyword>
<feature type="signal peptide" evidence="1">
    <location>
        <begin position="1"/>
        <end position="25"/>
    </location>
</feature>
<proteinExistence type="predicted"/>
<name>A0A7W7FVP0_9PSEU</name>
<reference evidence="2 3" key="1">
    <citation type="submission" date="2020-08" db="EMBL/GenBank/DDBJ databases">
        <title>Sequencing the genomes of 1000 actinobacteria strains.</title>
        <authorList>
            <person name="Klenk H.-P."/>
        </authorList>
    </citation>
    <scope>NUCLEOTIDE SEQUENCE [LARGE SCALE GENOMIC DNA]</scope>
    <source>
        <strain evidence="2 3">DSM 44230</strain>
    </source>
</reference>
<comment type="caution">
    <text evidence="2">The sequence shown here is derived from an EMBL/GenBank/DDBJ whole genome shotgun (WGS) entry which is preliminary data.</text>
</comment>